<keyword evidence="4" id="KW-1185">Reference proteome</keyword>
<feature type="chain" id="PRO_5045730317" evidence="2">
    <location>
        <begin position="28"/>
        <end position="230"/>
    </location>
</feature>
<dbReference type="Gene3D" id="3.30.910.20">
    <property type="entry name" value="Skp domain"/>
    <property type="match status" value="1"/>
</dbReference>
<name>A0ABV7AE51_9RHOB</name>
<dbReference type="InterPro" id="IPR024930">
    <property type="entry name" value="Skp_dom_sf"/>
</dbReference>
<protein>
    <submittedName>
        <fullName evidence="3">OmpH family outer membrane protein</fullName>
    </submittedName>
</protein>
<feature type="signal peptide" evidence="2">
    <location>
        <begin position="1"/>
        <end position="27"/>
    </location>
</feature>
<comment type="caution">
    <text evidence="3">The sequence shown here is derived from an EMBL/GenBank/DDBJ whole genome shotgun (WGS) entry which is preliminary data.</text>
</comment>
<evidence type="ECO:0000256" key="2">
    <source>
        <dbReference type="SAM" id="SignalP"/>
    </source>
</evidence>
<evidence type="ECO:0000313" key="4">
    <source>
        <dbReference type="Proteomes" id="UP001595443"/>
    </source>
</evidence>
<dbReference type="Proteomes" id="UP001595443">
    <property type="component" value="Unassembled WGS sequence"/>
</dbReference>
<keyword evidence="2" id="KW-0732">Signal</keyword>
<dbReference type="EMBL" id="JBHRSK010000004">
    <property type="protein sequence ID" value="MFC2967613.1"/>
    <property type="molecule type" value="Genomic_DNA"/>
</dbReference>
<evidence type="ECO:0000256" key="1">
    <source>
        <dbReference type="SAM" id="MobiDB-lite"/>
    </source>
</evidence>
<organism evidence="3 4">
    <name type="scientific">Acidimangrovimonas pyrenivorans</name>
    <dbReference type="NCBI Taxonomy" id="2030798"/>
    <lineage>
        <taxon>Bacteria</taxon>
        <taxon>Pseudomonadati</taxon>
        <taxon>Pseudomonadota</taxon>
        <taxon>Alphaproteobacteria</taxon>
        <taxon>Rhodobacterales</taxon>
        <taxon>Paracoccaceae</taxon>
        <taxon>Acidimangrovimonas</taxon>
    </lineage>
</organism>
<dbReference type="InterPro" id="IPR005632">
    <property type="entry name" value="Chaperone_Skp"/>
</dbReference>
<feature type="region of interest" description="Disordered" evidence="1">
    <location>
        <begin position="191"/>
        <end position="230"/>
    </location>
</feature>
<gene>
    <name evidence="3" type="ORF">ACFOES_05870</name>
</gene>
<proteinExistence type="predicted"/>
<reference evidence="4" key="1">
    <citation type="journal article" date="2019" name="Int. J. Syst. Evol. Microbiol.">
        <title>The Global Catalogue of Microorganisms (GCM) 10K type strain sequencing project: providing services to taxonomists for standard genome sequencing and annotation.</title>
        <authorList>
            <consortium name="The Broad Institute Genomics Platform"/>
            <consortium name="The Broad Institute Genome Sequencing Center for Infectious Disease"/>
            <person name="Wu L."/>
            <person name="Ma J."/>
        </authorList>
    </citation>
    <scope>NUCLEOTIDE SEQUENCE [LARGE SCALE GENOMIC DNA]</scope>
    <source>
        <strain evidence="4">KCTC 62192</strain>
    </source>
</reference>
<dbReference type="SUPFAM" id="SSF111384">
    <property type="entry name" value="OmpH-like"/>
    <property type="match status" value="1"/>
</dbReference>
<evidence type="ECO:0000313" key="3">
    <source>
        <dbReference type="EMBL" id="MFC2967613.1"/>
    </source>
</evidence>
<accession>A0ABV7AE51</accession>
<dbReference type="SMART" id="SM00935">
    <property type="entry name" value="OmpH"/>
    <property type="match status" value="1"/>
</dbReference>
<dbReference type="RefSeq" id="WP_377832264.1">
    <property type="nucleotide sequence ID" value="NZ_JBHRSK010000004.1"/>
</dbReference>
<dbReference type="Pfam" id="PF03938">
    <property type="entry name" value="OmpH"/>
    <property type="match status" value="1"/>
</dbReference>
<sequence>MSWDRPAAVLAAGAVALLTPGALPAYAQGTIPAFPLGQPADGAPQSAILTLDQDRLFTESAFGKRVARDIDTAQQALLAENRKIEARLSAEEKSLTEKRPTMAPDAFRKLADDFDARVQKIRHEQDAKNQRIAQMRDSERKRFFKQALPVLGRMVRESGAVAILNSQAVFLSLNSVDITDRAIKRIDAVLGDGSAGAPDPTAVTDGAATADPAPQGGAPDSGSPGGAGDN</sequence>
<feature type="compositionally biased region" description="Low complexity" evidence="1">
    <location>
        <begin position="197"/>
        <end position="222"/>
    </location>
</feature>